<dbReference type="InterPro" id="IPR002125">
    <property type="entry name" value="CMP_dCMP_dom"/>
</dbReference>
<evidence type="ECO:0000256" key="4">
    <source>
        <dbReference type="ARBA" id="ARBA00005259"/>
    </source>
</evidence>
<dbReference type="Proteomes" id="UP000321201">
    <property type="component" value="Unassembled WGS sequence"/>
</dbReference>
<feature type="binding site" evidence="16">
    <location>
        <position position="87"/>
    </location>
    <ligand>
        <name>Zn(2+)</name>
        <dbReference type="ChEBI" id="CHEBI:29105"/>
        <note>catalytic</note>
    </ligand>
</feature>
<sequence length="373" mass="39823">MVDAADYGFMAEALRLAERGLYTATPNPRVGCVIVKDGQIVGRGFHARAGGPHAEVVALQEAGERARGATAYVSLEPCSHHGRTPPCAEALVAAGVGRVVAAMQDPNPLVAGRGLERLRQGGIPVECGVLEAEAVALNIGFVSRMTRGRPWVRMKIAASLDGKTALLDGRSQWITSEAARRDAHHWRARACAILTGIGTVREDDPQLTVRHVATPRQPLRVVVDSRLETPVGARVLAGGPVLIACAREDREAMDRLRAKGAEILVLPNASGKVDLPGLFRELGRRGVNEVLVEAGVKLNGSLLREALVDELVVYLAPCLLGDAARGMAALPPLRDLAARLRLRVRELRQVGEDLRLLAEVSQAAGVCPAWDSE</sequence>
<evidence type="ECO:0000256" key="2">
    <source>
        <dbReference type="ARBA" id="ARBA00004882"/>
    </source>
</evidence>
<dbReference type="InterPro" id="IPR050765">
    <property type="entry name" value="Riboflavin_Biosynth_HTPR"/>
</dbReference>
<feature type="binding site" evidence="15">
    <location>
        <position position="225"/>
    </location>
    <ligand>
        <name>NADP(+)</name>
        <dbReference type="ChEBI" id="CHEBI:58349"/>
    </ligand>
</feature>
<dbReference type="Pfam" id="PF01872">
    <property type="entry name" value="RibD_C"/>
    <property type="match status" value="1"/>
</dbReference>
<feature type="binding site" evidence="16">
    <location>
        <position position="53"/>
    </location>
    <ligand>
        <name>Zn(2+)</name>
        <dbReference type="ChEBI" id="CHEBI:29105"/>
        <note>catalytic</note>
    </ligand>
</feature>
<keyword evidence="6 13" id="KW-0686">Riboflavin biosynthesis</keyword>
<comment type="caution">
    <text evidence="18">The sequence shown here is derived from an EMBL/GenBank/DDBJ whole genome shotgun (WGS) entry which is preliminary data.</text>
</comment>
<dbReference type="EC" id="3.5.4.26" evidence="13"/>
<feature type="active site" description="Proton donor" evidence="14">
    <location>
        <position position="55"/>
    </location>
</feature>
<dbReference type="PROSITE" id="PS00903">
    <property type="entry name" value="CYT_DCMP_DEAMINASES_1"/>
    <property type="match status" value="1"/>
</dbReference>
<evidence type="ECO:0000313" key="19">
    <source>
        <dbReference type="Proteomes" id="UP000321201"/>
    </source>
</evidence>
<evidence type="ECO:0000256" key="10">
    <source>
        <dbReference type="ARBA" id="ARBA00022857"/>
    </source>
</evidence>
<keyword evidence="11 13" id="KW-0560">Oxidoreductase</keyword>
<dbReference type="FunFam" id="3.40.140.10:FF:000025">
    <property type="entry name" value="Riboflavin biosynthesis protein RibD"/>
    <property type="match status" value="1"/>
</dbReference>
<accession>A0A5C7ESC5</accession>
<feature type="binding site" evidence="15">
    <location>
        <position position="173"/>
    </location>
    <ligand>
        <name>NADP(+)</name>
        <dbReference type="ChEBI" id="CHEBI:58349"/>
    </ligand>
</feature>
<organism evidence="18 19">
    <name type="scientific">Pelomicrobium methylotrophicum</name>
    <dbReference type="NCBI Taxonomy" id="2602750"/>
    <lineage>
        <taxon>Bacteria</taxon>
        <taxon>Pseudomonadati</taxon>
        <taxon>Pseudomonadota</taxon>
        <taxon>Hydrogenophilia</taxon>
        <taxon>Hydrogenophilia incertae sedis</taxon>
        <taxon>Pelomicrobium</taxon>
    </lineage>
</organism>
<gene>
    <name evidence="18" type="primary">ribD</name>
    <name evidence="18" type="ORF">FR698_13890</name>
</gene>
<evidence type="ECO:0000259" key="17">
    <source>
        <dbReference type="PROSITE" id="PS51747"/>
    </source>
</evidence>
<evidence type="ECO:0000256" key="1">
    <source>
        <dbReference type="ARBA" id="ARBA00002151"/>
    </source>
</evidence>
<dbReference type="OrthoDB" id="5288602at2"/>
<dbReference type="AlphaFoldDB" id="A0A5C7ESC5"/>
<dbReference type="EC" id="1.1.1.193" evidence="13"/>
<comment type="similarity">
    <text evidence="4 13">In the N-terminal section; belongs to the cytidine and deoxycytidylate deaminase family.</text>
</comment>
<dbReference type="SUPFAM" id="SSF53927">
    <property type="entry name" value="Cytidine deaminase-like"/>
    <property type="match status" value="1"/>
</dbReference>
<evidence type="ECO:0000256" key="7">
    <source>
        <dbReference type="ARBA" id="ARBA00022723"/>
    </source>
</evidence>
<comment type="pathway">
    <text evidence="2 13">Cofactor biosynthesis; riboflavin biosynthesis; 5-amino-6-(D-ribitylamino)uracil from GTP: step 2/4.</text>
</comment>
<feature type="binding site" evidence="15">
    <location>
        <begin position="295"/>
        <end position="301"/>
    </location>
    <ligand>
        <name>NADP(+)</name>
        <dbReference type="ChEBI" id="CHEBI:58349"/>
    </ligand>
</feature>
<dbReference type="RefSeq" id="WP_147800801.1">
    <property type="nucleotide sequence ID" value="NZ_VPFL01000023.1"/>
</dbReference>
<dbReference type="NCBIfam" id="TIGR00326">
    <property type="entry name" value="eubact_ribD"/>
    <property type="match status" value="1"/>
</dbReference>
<feature type="binding site" evidence="15">
    <location>
        <position position="199"/>
    </location>
    <ligand>
        <name>NADP(+)</name>
        <dbReference type="ChEBI" id="CHEBI:58349"/>
    </ligand>
</feature>
<dbReference type="InterPro" id="IPR016192">
    <property type="entry name" value="APOBEC/CMP_deaminase_Zn-bd"/>
</dbReference>
<evidence type="ECO:0000256" key="3">
    <source>
        <dbReference type="ARBA" id="ARBA00004910"/>
    </source>
</evidence>
<comment type="catalytic activity">
    <reaction evidence="13">
        <text>2,5-diamino-6-hydroxy-4-(5-phosphoribosylamino)-pyrimidine + H2O + H(+) = 5-amino-6-(5-phospho-D-ribosylamino)uracil + NH4(+)</text>
        <dbReference type="Rhea" id="RHEA:21868"/>
        <dbReference type="ChEBI" id="CHEBI:15377"/>
        <dbReference type="ChEBI" id="CHEBI:15378"/>
        <dbReference type="ChEBI" id="CHEBI:28938"/>
        <dbReference type="ChEBI" id="CHEBI:58453"/>
        <dbReference type="ChEBI" id="CHEBI:58614"/>
        <dbReference type="EC" id="3.5.4.26"/>
    </reaction>
</comment>
<reference evidence="18 19" key="1">
    <citation type="submission" date="2019-08" db="EMBL/GenBank/DDBJ databases">
        <title>Pelomicrobium methylotrophicum gen. nov., sp. nov. a moderately thermophilic, facultatively anaerobic, lithoautotrophic and methylotrophic bacterium isolated from a terrestrial mud volcano.</title>
        <authorList>
            <person name="Slobodkina G.B."/>
            <person name="Merkel A.Y."/>
            <person name="Slobodkin A.I."/>
        </authorList>
    </citation>
    <scope>NUCLEOTIDE SEQUENCE [LARGE SCALE GENOMIC DNA]</scope>
    <source>
        <strain evidence="18 19">SM250</strain>
    </source>
</reference>
<dbReference type="InterPro" id="IPR002734">
    <property type="entry name" value="RibDG_C"/>
</dbReference>
<keyword evidence="8 13" id="KW-0378">Hydrolase</keyword>
<keyword evidence="19" id="KW-1185">Reference proteome</keyword>
<evidence type="ECO:0000313" key="18">
    <source>
        <dbReference type="EMBL" id="TXF10720.1"/>
    </source>
</evidence>
<comment type="similarity">
    <text evidence="5 13">In the C-terminal section; belongs to the HTP reductase family.</text>
</comment>
<keyword evidence="7 13" id="KW-0479">Metal-binding</keyword>
<feature type="domain" description="CMP/dCMP-type deaminase" evidence="17">
    <location>
        <begin position="4"/>
        <end position="126"/>
    </location>
</feature>
<dbReference type="Gene3D" id="3.40.140.10">
    <property type="entry name" value="Cytidine Deaminase, domain 2"/>
    <property type="match status" value="1"/>
</dbReference>
<keyword evidence="12" id="KW-0511">Multifunctional enzyme</keyword>
<dbReference type="FunCoup" id="A0A5C7ESC5">
    <property type="interactions" value="533"/>
</dbReference>
<evidence type="ECO:0000256" key="11">
    <source>
        <dbReference type="ARBA" id="ARBA00023002"/>
    </source>
</evidence>
<protein>
    <recommendedName>
        <fullName evidence="13">Riboflavin biosynthesis protein RibD</fullName>
    </recommendedName>
    <domain>
        <recommendedName>
            <fullName evidence="13">Diaminohydroxyphosphoribosylaminopyrimidine deaminase</fullName>
            <shortName evidence="13">DRAP deaminase</shortName>
            <ecNumber evidence="13">3.5.4.26</ecNumber>
        </recommendedName>
        <alternativeName>
            <fullName evidence="13">Riboflavin-specific deaminase</fullName>
        </alternativeName>
    </domain>
    <domain>
        <recommendedName>
            <fullName evidence="13">5-amino-6-(5-phosphoribosylamino)uracil reductase</fullName>
            <ecNumber evidence="13">1.1.1.193</ecNumber>
        </recommendedName>
        <alternativeName>
            <fullName evidence="13">HTP reductase</fullName>
        </alternativeName>
    </domain>
</protein>
<dbReference type="EMBL" id="VPFL01000023">
    <property type="protein sequence ID" value="TXF10720.1"/>
    <property type="molecule type" value="Genomic_DNA"/>
</dbReference>
<dbReference type="InterPro" id="IPR011549">
    <property type="entry name" value="RibD_C"/>
</dbReference>
<proteinExistence type="inferred from homology"/>
<evidence type="ECO:0000256" key="13">
    <source>
        <dbReference type="PIRNR" id="PIRNR006769"/>
    </source>
</evidence>
<keyword evidence="9 13" id="KW-0862">Zinc</keyword>
<feature type="binding site" evidence="15">
    <location>
        <position position="157"/>
    </location>
    <ligand>
        <name>NADP(+)</name>
        <dbReference type="ChEBI" id="CHEBI:58349"/>
    </ligand>
</feature>
<evidence type="ECO:0000256" key="15">
    <source>
        <dbReference type="PIRSR" id="PIRSR006769-2"/>
    </source>
</evidence>
<dbReference type="GO" id="GO:0008270">
    <property type="term" value="F:zinc ion binding"/>
    <property type="evidence" value="ECO:0007669"/>
    <property type="project" value="InterPro"/>
</dbReference>
<feature type="binding site" evidence="15">
    <location>
        <position position="171"/>
    </location>
    <ligand>
        <name>substrate</name>
    </ligand>
</feature>
<dbReference type="Pfam" id="PF00383">
    <property type="entry name" value="dCMP_cyt_deam_1"/>
    <property type="match status" value="1"/>
</dbReference>
<comment type="catalytic activity">
    <reaction evidence="13">
        <text>5-amino-6-(5-phospho-D-ribitylamino)uracil + NADP(+) = 5-amino-6-(5-phospho-D-ribosylamino)uracil + NADPH + H(+)</text>
        <dbReference type="Rhea" id="RHEA:17845"/>
        <dbReference type="ChEBI" id="CHEBI:15378"/>
        <dbReference type="ChEBI" id="CHEBI:57783"/>
        <dbReference type="ChEBI" id="CHEBI:58349"/>
        <dbReference type="ChEBI" id="CHEBI:58421"/>
        <dbReference type="ChEBI" id="CHEBI:58453"/>
        <dbReference type="EC" id="1.1.1.193"/>
    </reaction>
</comment>
<dbReference type="PANTHER" id="PTHR38011:SF7">
    <property type="entry name" value="2,5-DIAMINO-6-RIBOSYLAMINO-4(3H)-PYRIMIDINONE 5'-PHOSPHATE REDUCTASE"/>
    <property type="match status" value="1"/>
</dbReference>
<name>A0A5C7ESC5_9PROT</name>
<dbReference type="PIRSF" id="PIRSF006769">
    <property type="entry name" value="RibD"/>
    <property type="match status" value="1"/>
</dbReference>
<dbReference type="InterPro" id="IPR016193">
    <property type="entry name" value="Cytidine_deaminase-like"/>
</dbReference>
<dbReference type="InterPro" id="IPR004794">
    <property type="entry name" value="Eubact_RibD"/>
</dbReference>
<dbReference type="CDD" id="cd01284">
    <property type="entry name" value="Riboflavin_deaminase-reductase"/>
    <property type="match status" value="1"/>
</dbReference>
<dbReference type="SUPFAM" id="SSF53597">
    <property type="entry name" value="Dihydrofolate reductase-like"/>
    <property type="match status" value="1"/>
</dbReference>
<dbReference type="GO" id="GO:0009231">
    <property type="term" value="P:riboflavin biosynthetic process"/>
    <property type="evidence" value="ECO:0007669"/>
    <property type="project" value="UniProtKB-UniPathway"/>
</dbReference>
<dbReference type="GO" id="GO:0008835">
    <property type="term" value="F:diaminohydroxyphosphoribosylaminopyrimidine deaminase activity"/>
    <property type="evidence" value="ECO:0007669"/>
    <property type="project" value="UniProtKB-EC"/>
</dbReference>
<dbReference type="Gene3D" id="3.40.430.10">
    <property type="entry name" value="Dihydrofolate Reductase, subunit A"/>
    <property type="match status" value="1"/>
</dbReference>
<evidence type="ECO:0000256" key="9">
    <source>
        <dbReference type="ARBA" id="ARBA00022833"/>
    </source>
</evidence>
<feature type="binding site" evidence="15">
    <location>
        <position position="187"/>
    </location>
    <ligand>
        <name>substrate</name>
    </ligand>
</feature>
<keyword evidence="10 13" id="KW-0521">NADP</keyword>
<dbReference type="GO" id="GO:0050661">
    <property type="term" value="F:NADP binding"/>
    <property type="evidence" value="ECO:0007669"/>
    <property type="project" value="InterPro"/>
</dbReference>
<dbReference type="PROSITE" id="PS51747">
    <property type="entry name" value="CYT_DCMP_DEAMINASES_2"/>
    <property type="match status" value="1"/>
</dbReference>
<evidence type="ECO:0000256" key="14">
    <source>
        <dbReference type="PIRSR" id="PIRSR006769-1"/>
    </source>
</evidence>
<evidence type="ECO:0000256" key="16">
    <source>
        <dbReference type="PIRSR" id="PIRSR006769-3"/>
    </source>
</evidence>
<evidence type="ECO:0000256" key="5">
    <source>
        <dbReference type="ARBA" id="ARBA00007417"/>
    </source>
</evidence>
<feature type="binding site" evidence="15">
    <location>
        <position position="210"/>
    </location>
    <ligand>
        <name>substrate</name>
    </ligand>
</feature>
<comment type="function">
    <text evidence="1 13">Converts 2,5-diamino-6-(ribosylamino)-4(3h)-pyrimidinone 5'-phosphate into 5-amino-6-(ribosylamino)-2,4(1h,3h)-pyrimidinedione 5'-phosphate.</text>
</comment>
<evidence type="ECO:0000256" key="6">
    <source>
        <dbReference type="ARBA" id="ARBA00022619"/>
    </source>
</evidence>
<evidence type="ECO:0000256" key="8">
    <source>
        <dbReference type="ARBA" id="ARBA00022801"/>
    </source>
</evidence>
<feature type="binding site" evidence="15">
    <location>
        <position position="203"/>
    </location>
    <ligand>
        <name>substrate</name>
    </ligand>
</feature>
<evidence type="ECO:0000256" key="12">
    <source>
        <dbReference type="ARBA" id="ARBA00023268"/>
    </source>
</evidence>
<dbReference type="UniPathway" id="UPA00275">
    <property type="reaction ID" value="UER00401"/>
</dbReference>
<dbReference type="NCBIfam" id="TIGR00227">
    <property type="entry name" value="ribD_Cterm"/>
    <property type="match status" value="1"/>
</dbReference>
<dbReference type="GO" id="GO:0008703">
    <property type="term" value="F:5-amino-6-(5-phosphoribosylamino)uracil reductase activity"/>
    <property type="evidence" value="ECO:0007669"/>
    <property type="project" value="UniProtKB-EC"/>
</dbReference>
<dbReference type="InParanoid" id="A0A5C7ESC5"/>
<comment type="cofactor">
    <cofactor evidence="13 16">
        <name>Zn(2+)</name>
        <dbReference type="ChEBI" id="CHEBI:29105"/>
    </cofactor>
    <text evidence="13 16">Binds 1 zinc ion.</text>
</comment>
<comment type="pathway">
    <text evidence="3 13">Cofactor biosynthesis; riboflavin biosynthesis; 5-amino-6-(D-ribitylamino)uracil from GTP: step 3/4.</text>
</comment>
<dbReference type="PANTHER" id="PTHR38011">
    <property type="entry name" value="DIHYDROFOLATE REDUCTASE FAMILY PROTEIN (AFU_ORTHOLOGUE AFUA_8G06820)"/>
    <property type="match status" value="1"/>
</dbReference>
<feature type="binding site" evidence="16">
    <location>
        <position position="78"/>
    </location>
    <ligand>
        <name>Zn(2+)</name>
        <dbReference type="ChEBI" id="CHEBI:29105"/>
        <note>catalytic</note>
    </ligand>
</feature>
<feature type="binding site" evidence="15">
    <location>
        <position position="293"/>
    </location>
    <ligand>
        <name>substrate</name>
    </ligand>
</feature>
<dbReference type="InterPro" id="IPR024072">
    <property type="entry name" value="DHFR-like_dom_sf"/>
</dbReference>
<feature type="binding site" evidence="15">
    <location>
        <position position="207"/>
    </location>
    <ligand>
        <name>substrate</name>
    </ligand>
</feature>